<dbReference type="AlphaFoldDB" id="A0A444B2N6"/>
<dbReference type="InterPro" id="IPR025280">
    <property type="entry name" value="SNIPE"/>
</dbReference>
<protein>
    <submittedName>
        <fullName evidence="4">DUF4041 domain-containing protein</fullName>
    </submittedName>
</protein>
<proteinExistence type="predicted"/>
<organism evidence="4 5">
    <name type="scientific">Janibacter hoylei PVAS-1</name>
    <dbReference type="NCBI Taxonomy" id="1210046"/>
    <lineage>
        <taxon>Bacteria</taxon>
        <taxon>Bacillati</taxon>
        <taxon>Actinomycetota</taxon>
        <taxon>Actinomycetes</taxon>
        <taxon>Micrococcales</taxon>
        <taxon>Intrasporangiaceae</taxon>
        <taxon>Janibacter</taxon>
    </lineage>
</organism>
<keyword evidence="5" id="KW-1185">Reference proteome</keyword>
<dbReference type="OrthoDB" id="9811665at2"/>
<keyword evidence="1" id="KW-0175">Coiled coil</keyword>
<dbReference type="Pfam" id="PF10708">
    <property type="entry name" value="DUF2510"/>
    <property type="match status" value="1"/>
</dbReference>
<evidence type="ECO:0000313" key="5">
    <source>
        <dbReference type="Proteomes" id="UP000288711"/>
    </source>
</evidence>
<evidence type="ECO:0000313" key="4">
    <source>
        <dbReference type="EMBL" id="RWU82602.1"/>
    </source>
</evidence>
<gene>
    <name evidence="4" type="ORF">CWN80_10550</name>
</gene>
<dbReference type="InterPro" id="IPR018306">
    <property type="entry name" value="Phage_T5_Orf172_DNA-bd"/>
</dbReference>
<dbReference type="Pfam" id="PF13455">
    <property type="entry name" value="MUG113"/>
    <property type="match status" value="1"/>
</dbReference>
<sequence length="521" mass="58379">MANGSQAGWYPDPMRKFQHRYWDGSRWTEHVSTGGEMSIDPLPSAPEPTAHMPPTEAGFPAESSTAVASSSEGATTPPPVEAQTPRVPSGPTQGGTGWTPNEKITTFNAKRVAHELQVENQRLLGSLEQCERLLAELGALDVAAREQRIEAQRQTEEAVRQQVAQLQRQVNDLERQVIVNRDRLILEEVGLFDFEHPAEASAALATELEALRSDIRQTNKIGSAITAAPNFTFNNSLAKGKTFVNQMSRIMLRAYNAEAENAVKTVKAGNLTSAQKRLSTAREQIAKQGQMIDLAVTDQYHRLRLRELELAARHEQAKAADRQQERERRAELREQRALEAEIQREKDRLAKERGHYLNSIQRLRDSGDTTSAESLQAELDRIDAEIAAADYRAANIRAGYVYVISNIGAFGEGVVKIGMTRRLQPEERIRELGDASVPFNFDVHALFFSDDAVTIEAMLHREFARQRLNKVNHRREFFRVHPQSVLDALTEHNVSVIEFNTHAAADDYRMSWPDGYPASAD</sequence>
<evidence type="ECO:0000256" key="2">
    <source>
        <dbReference type="SAM" id="MobiDB-lite"/>
    </source>
</evidence>
<comment type="caution">
    <text evidence="4">The sequence shown here is derived from an EMBL/GenBank/DDBJ whole genome shotgun (WGS) entry which is preliminary data.</text>
</comment>
<feature type="coiled-coil region" evidence="1">
    <location>
        <begin position="305"/>
        <end position="392"/>
    </location>
</feature>
<accession>A0A444B2N6</accession>
<feature type="domain" description="Bacteriophage T5 Orf172 DNA-binding" evidence="3">
    <location>
        <begin position="409"/>
        <end position="492"/>
    </location>
</feature>
<evidence type="ECO:0000259" key="3">
    <source>
        <dbReference type="SMART" id="SM00974"/>
    </source>
</evidence>
<dbReference type="Proteomes" id="UP000288711">
    <property type="component" value="Unassembled WGS sequence"/>
</dbReference>
<dbReference type="EMBL" id="PIPF01000010">
    <property type="protein sequence ID" value="RWU82602.1"/>
    <property type="molecule type" value="Genomic_DNA"/>
</dbReference>
<feature type="compositionally biased region" description="Low complexity" evidence="2">
    <location>
        <begin position="61"/>
        <end position="75"/>
    </location>
</feature>
<dbReference type="InterPro" id="IPR018929">
    <property type="entry name" value="DUF2510"/>
</dbReference>
<dbReference type="SMART" id="SM00974">
    <property type="entry name" value="T5orf172"/>
    <property type="match status" value="1"/>
</dbReference>
<dbReference type="Pfam" id="PF13250">
    <property type="entry name" value="SNIPE"/>
    <property type="match status" value="1"/>
</dbReference>
<evidence type="ECO:0000256" key="1">
    <source>
        <dbReference type="SAM" id="Coils"/>
    </source>
</evidence>
<feature type="region of interest" description="Disordered" evidence="2">
    <location>
        <begin position="32"/>
        <end position="102"/>
    </location>
</feature>
<feature type="coiled-coil region" evidence="1">
    <location>
        <begin position="113"/>
        <end position="183"/>
    </location>
</feature>
<name>A0A444B2N6_9MICO</name>
<reference evidence="4 5" key="1">
    <citation type="journal article" date="2009" name="Int. J. Syst. Evol. Microbiol.">
        <title>Janibacter hoylei sp. nov., Bacillus isronensis sp. nov. and Bacillus aryabhattai sp. nov., isolated from cryotubes used for collecting air from the upper atmosphere.</title>
        <authorList>
            <person name="Shivaji S."/>
            <person name="Chaturvedi P."/>
            <person name="Begum Z."/>
            <person name="Pindi P.K."/>
            <person name="Manorama R."/>
            <person name="Padmanaban D.A."/>
            <person name="Shouche Y.S."/>
            <person name="Pawar S."/>
            <person name="Vaishampayan P."/>
            <person name="Dutt C.B."/>
            <person name="Datta G.N."/>
            <person name="Manchanda R.K."/>
            <person name="Rao U.R."/>
            <person name="Bhargava P.M."/>
            <person name="Narlikar J.V."/>
        </authorList>
    </citation>
    <scope>NUCLEOTIDE SEQUENCE [LARGE SCALE GENOMIC DNA]</scope>
    <source>
        <strain evidence="4 5">PVAS-1</strain>
    </source>
</reference>